<dbReference type="RefSeq" id="WP_203954941.1">
    <property type="nucleotide sequence ID" value="NZ_BOOO01000022.1"/>
</dbReference>
<organism evidence="3 4">
    <name type="scientific">Planotetraspora mira</name>
    <dbReference type="NCBI Taxonomy" id="58121"/>
    <lineage>
        <taxon>Bacteria</taxon>
        <taxon>Bacillati</taxon>
        <taxon>Actinomycetota</taxon>
        <taxon>Actinomycetes</taxon>
        <taxon>Streptosporangiales</taxon>
        <taxon>Streptosporangiaceae</taxon>
        <taxon>Planotetraspora</taxon>
    </lineage>
</organism>
<feature type="compositionally biased region" description="Basic and acidic residues" evidence="2">
    <location>
        <begin position="157"/>
        <end position="190"/>
    </location>
</feature>
<dbReference type="Proteomes" id="UP000650628">
    <property type="component" value="Unassembled WGS sequence"/>
</dbReference>
<name>A0A8J3XC03_9ACTN</name>
<evidence type="ECO:0000313" key="3">
    <source>
        <dbReference type="EMBL" id="GII31008.1"/>
    </source>
</evidence>
<protein>
    <submittedName>
        <fullName evidence="3">Uncharacterized protein</fullName>
    </submittedName>
</protein>
<feature type="region of interest" description="Disordered" evidence="2">
    <location>
        <begin position="75"/>
        <end position="362"/>
    </location>
</feature>
<dbReference type="EMBL" id="BOOO01000022">
    <property type="protein sequence ID" value="GII31008.1"/>
    <property type="molecule type" value="Genomic_DNA"/>
</dbReference>
<keyword evidence="1" id="KW-0175">Coiled coil</keyword>
<feature type="region of interest" description="Disordered" evidence="2">
    <location>
        <begin position="395"/>
        <end position="468"/>
    </location>
</feature>
<sequence length="468" mass="48950">MAKLDGMDPKLVREMLADLQRAAKRLDTLDARIAQLTRGAGVAVQATHHPAEVADACRGMVKDVTDRLALLEKQEKQRRQGGHESLVAIISSPVPKRVVTDDGPREKGKGAGPKREPATRPPDKREPARPKPKRDPMKPAPMPGDGVHGGSQPGDPKPGDSKPGDSKPGDSKPDDPKPGDSKPGDSKPGESKPGVCVPGQSGPGEHDGPQSGWTGTPSGRVSDSGKHRRRPYTGPARSPQDDRGHDSRPHRPGLPDLTGTQESPDTVGPTGSGPRSATPPADLTAGLERDPAATFDPAMLGPAGPLDPADATAREPYLVLGAPVPDGPPTGQGGLDQRPPVDAGVDPRTASAAGTWQGMPLPSAVQPVDVVSYPTGRAGDDMLWVLVDRRRETGPVSIPGLATPAGEGWAPVEPDPNARWMPAQAEPQGRHTRTEEYGEHGQAGPSAGGRHRSPGPADVRERPWSDLS</sequence>
<dbReference type="AlphaFoldDB" id="A0A8J3XC03"/>
<keyword evidence="4" id="KW-1185">Reference proteome</keyword>
<gene>
    <name evidence="3" type="ORF">Pmi06nite_44500</name>
</gene>
<evidence type="ECO:0000313" key="4">
    <source>
        <dbReference type="Proteomes" id="UP000650628"/>
    </source>
</evidence>
<feature type="compositionally biased region" description="Basic and acidic residues" evidence="2">
    <location>
        <begin position="458"/>
        <end position="468"/>
    </location>
</feature>
<feature type="compositionally biased region" description="Basic and acidic residues" evidence="2">
    <location>
        <begin position="428"/>
        <end position="439"/>
    </location>
</feature>
<comment type="caution">
    <text evidence="3">The sequence shown here is derived from an EMBL/GenBank/DDBJ whole genome shotgun (WGS) entry which is preliminary data.</text>
</comment>
<evidence type="ECO:0000256" key="2">
    <source>
        <dbReference type="SAM" id="MobiDB-lite"/>
    </source>
</evidence>
<feature type="compositionally biased region" description="Polar residues" evidence="2">
    <location>
        <begin position="211"/>
        <end position="221"/>
    </location>
</feature>
<reference evidence="3 4" key="1">
    <citation type="submission" date="2021-01" db="EMBL/GenBank/DDBJ databases">
        <title>Whole genome shotgun sequence of Planotetraspora mira NBRC 15435.</title>
        <authorList>
            <person name="Komaki H."/>
            <person name="Tamura T."/>
        </authorList>
    </citation>
    <scope>NUCLEOTIDE SEQUENCE [LARGE SCALE GENOMIC DNA]</scope>
    <source>
        <strain evidence="3 4">NBRC 15435</strain>
    </source>
</reference>
<feature type="compositionally biased region" description="Basic and acidic residues" evidence="2">
    <location>
        <begin position="98"/>
        <end position="137"/>
    </location>
</feature>
<feature type="coiled-coil region" evidence="1">
    <location>
        <begin position="12"/>
        <end position="39"/>
    </location>
</feature>
<accession>A0A8J3XC03</accession>
<evidence type="ECO:0000256" key="1">
    <source>
        <dbReference type="SAM" id="Coils"/>
    </source>
</evidence>
<feature type="compositionally biased region" description="Basic and acidic residues" evidence="2">
    <location>
        <begin position="239"/>
        <end position="249"/>
    </location>
</feature>
<proteinExistence type="predicted"/>